<comment type="caution">
    <text evidence="7">The sequence shown here is derived from an EMBL/GenBank/DDBJ whole genome shotgun (WGS) entry which is preliminary data.</text>
</comment>
<dbReference type="InterPro" id="IPR035919">
    <property type="entry name" value="EAL_sf"/>
</dbReference>
<organism evidence="7 8">
    <name type="scientific">Undibacterium luofuense</name>
    <dbReference type="NCBI Taxonomy" id="2828733"/>
    <lineage>
        <taxon>Bacteria</taxon>
        <taxon>Pseudomonadati</taxon>
        <taxon>Pseudomonadota</taxon>
        <taxon>Betaproteobacteria</taxon>
        <taxon>Burkholderiales</taxon>
        <taxon>Oxalobacteraceae</taxon>
        <taxon>Undibacterium</taxon>
    </lineage>
</organism>
<dbReference type="InterPro" id="IPR000160">
    <property type="entry name" value="GGDEF_dom"/>
</dbReference>
<dbReference type="SUPFAM" id="SSF55785">
    <property type="entry name" value="PYP-like sensor domain (PAS domain)"/>
    <property type="match status" value="1"/>
</dbReference>
<gene>
    <name evidence="7" type="ORF">KDM89_09600</name>
</gene>
<dbReference type="SMART" id="SM00052">
    <property type="entry name" value="EAL"/>
    <property type="match status" value="1"/>
</dbReference>
<reference evidence="7" key="1">
    <citation type="submission" date="2021-04" db="EMBL/GenBank/DDBJ databases">
        <title>novel species isolated from subtropical streams in China.</title>
        <authorList>
            <person name="Lu H."/>
        </authorList>
    </citation>
    <scope>NUCLEOTIDE SEQUENCE</scope>
    <source>
        <strain evidence="7">LFS511W</strain>
    </source>
</reference>
<dbReference type="SMART" id="SM00086">
    <property type="entry name" value="PAC"/>
    <property type="match status" value="1"/>
</dbReference>
<dbReference type="InterPro" id="IPR000700">
    <property type="entry name" value="PAS-assoc_C"/>
</dbReference>
<dbReference type="Gene3D" id="3.20.20.450">
    <property type="entry name" value="EAL domain"/>
    <property type="match status" value="1"/>
</dbReference>
<dbReference type="InterPro" id="IPR052155">
    <property type="entry name" value="Biofilm_reg_signaling"/>
</dbReference>
<sequence length="797" mass="89631">MRFFQQLRQKYLISRTADIDMLHWREQILASILFVAMGLGTLTAIPSILLAIRDELWSIVVVDTLAVLWVAAMLWMPGWSFRMRANQFLLLIYGLGAWFLYKIGSTGLIYLMAVPVFAAFLYSLHEAVRALVLSSATLFLVGYFFDAPLHVDSFQLSLFLRWAIITLNFTFIAAVLSVSCNVLLYRLEHSLEHQQKIANSLKLGQESLKAANEELRLTVAAVSRLNDIVLIIEVNKDEALRSHLHIVFVNEAFERLTGYSRDEVLGRMPHFLSGPRTQQEELDRIATALRNIEPVHVELISYTRSGSEFWMEADVIPLANEEGIYTHWVATGRDISERKKSEEHIHRLAYYDLLTGLPNRRLLQDRLSVLLSSSRITGLYSAVLYLDLDNFKLINDARGHTTGDALLLQVMQRLQALLDENDTLARVGGDEFVIVLPGMADSALQAVHSAMETAERLRSAMTNMFDVDGLLYSSTCSIGVTILPRPDQKPDDLLREADTAMYRAKEGGRNQVILYETGMQSEIVRRLAMERDLRDAIEHEELQMYIQPQVDRFGKPVGGELLMRWNHPQRGMVSPAIFIPLAEESGMIIHLGDWVLRQGCMAVCALQAAGIPMSVSINVSPKQFRQADFVDKVKIALIDTGADPALLILEVTEGLLIDNLHDTIARMLELTALGIRFSIDDFGTGYSSFSYLKRLPLYELKIDKSFVQDTPQDTNGTAIVQSILSMAQHLGLRVVAEGVETREQAEFLIENGCHSMQGFLFARPLPLQDWVAQQTASTREESLRPSPESGMLTASTE</sequence>
<evidence type="ECO:0000256" key="2">
    <source>
        <dbReference type="SAM" id="Phobius"/>
    </source>
</evidence>
<feature type="transmembrane region" description="Helical" evidence="2">
    <location>
        <begin position="56"/>
        <end position="76"/>
    </location>
</feature>
<dbReference type="PROSITE" id="PS50113">
    <property type="entry name" value="PAC"/>
    <property type="match status" value="1"/>
</dbReference>
<dbReference type="InterPro" id="IPR043128">
    <property type="entry name" value="Rev_trsase/Diguanyl_cyclase"/>
</dbReference>
<dbReference type="AlphaFoldDB" id="A0A941DKB9"/>
<feature type="domain" description="PAC" evidence="4">
    <location>
        <begin position="293"/>
        <end position="347"/>
    </location>
</feature>
<feature type="domain" description="EAL" evidence="5">
    <location>
        <begin position="526"/>
        <end position="778"/>
    </location>
</feature>
<evidence type="ECO:0000259" key="4">
    <source>
        <dbReference type="PROSITE" id="PS50113"/>
    </source>
</evidence>
<keyword evidence="2" id="KW-0472">Membrane</keyword>
<name>A0A941DKB9_9BURK</name>
<dbReference type="Pfam" id="PF00563">
    <property type="entry name" value="EAL"/>
    <property type="match status" value="1"/>
</dbReference>
<dbReference type="PANTHER" id="PTHR44757:SF2">
    <property type="entry name" value="BIOFILM ARCHITECTURE MAINTENANCE PROTEIN MBAA"/>
    <property type="match status" value="1"/>
</dbReference>
<feature type="transmembrane region" description="Helical" evidence="2">
    <location>
        <begin position="88"/>
        <end position="121"/>
    </location>
</feature>
<feature type="region of interest" description="Disordered" evidence="1">
    <location>
        <begin position="776"/>
        <end position="797"/>
    </location>
</feature>
<dbReference type="InterPro" id="IPR001610">
    <property type="entry name" value="PAC"/>
</dbReference>
<feature type="transmembrane region" description="Helical" evidence="2">
    <location>
        <begin position="158"/>
        <end position="185"/>
    </location>
</feature>
<evidence type="ECO:0000259" key="5">
    <source>
        <dbReference type="PROSITE" id="PS50883"/>
    </source>
</evidence>
<dbReference type="SUPFAM" id="SSF55073">
    <property type="entry name" value="Nucleotide cyclase"/>
    <property type="match status" value="1"/>
</dbReference>
<dbReference type="CDD" id="cd01948">
    <property type="entry name" value="EAL"/>
    <property type="match status" value="1"/>
</dbReference>
<dbReference type="InterPro" id="IPR001633">
    <property type="entry name" value="EAL_dom"/>
</dbReference>
<proteinExistence type="predicted"/>
<evidence type="ECO:0000256" key="1">
    <source>
        <dbReference type="SAM" id="MobiDB-lite"/>
    </source>
</evidence>
<feature type="transmembrane region" description="Helical" evidence="2">
    <location>
        <begin position="28"/>
        <end position="50"/>
    </location>
</feature>
<dbReference type="Pfam" id="PF13426">
    <property type="entry name" value="PAS_9"/>
    <property type="match status" value="1"/>
</dbReference>
<keyword evidence="2" id="KW-0812">Transmembrane</keyword>
<dbReference type="CDD" id="cd01949">
    <property type="entry name" value="GGDEF"/>
    <property type="match status" value="1"/>
</dbReference>
<dbReference type="NCBIfam" id="TIGR00229">
    <property type="entry name" value="sensory_box"/>
    <property type="match status" value="1"/>
</dbReference>
<dbReference type="SUPFAM" id="SSF141868">
    <property type="entry name" value="EAL domain-like"/>
    <property type="match status" value="1"/>
</dbReference>
<dbReference type="SMART" id="SM00267">
    <property type="entry name" value="GGDEF"/>
    <property type="match status" value="1"/>
</dbReference>
<dbReference type="CDD" id="cd00130">
    <property type="entry name" value="PAS"/>
    <property type="match status" value="1"/>
</dbReference>
<dbReference type="NCBIfam" id="TIGR00254">
    <property type="entry name" value="GGDEF"/>
    <property type="match status" value="1"/>
</dbReference>
<evidence type="ECO:0000259" key="6">
    <source>
        <dbReference type="PROSITE" id="PS50887"/>
    </source>
</evidence>
<dbReference type="PROSITE" id="PS50887">
    <property type="entry name" value="GGDEF"/>
    <property type="match status" value="1"/>
</dbReference>
<dbReference type="Pfam" id="PF00990">
    <property type="entry name" value="GGDEF"/>
    <property type="match status" value="1"/>
</dbReference>
<dbReference type="InterPro" id="IPR000014">
    <property type="entry name" value="PAS"/>
</dbReference>
<dbReference type="Gene3D" id="3.30.450.20">
    <property type="entry name" value="PAS domain"/>
    <property type="match status" value="1"/>
</dbReference>
<evidence type="ECO:0000313" key="7">
    <source>
        <dbReference type="EMBL" id="MBR7782398.1"/>
    </source>
</evidence>
<dbReference type="Pfam" id="PF20969">
    <property type="entry name" value="MASE11"/>
    <property type="match status" value="1"/>
</dbReference>
<dbReference type="EMBL" id="JAGSPN010000006">
    <property type="protein sequence ID" value="MBR7782398.1"/>
    <property type="molecule type" value="Genomic_DNA"/>
</dbReference>
<feature type="domain" description="GGDEF" evidence="6">
    <location>
        <begin position="379"/>
        <end position="517"/>
    </location>
</feature>
<dbReference type="Proteomes" id="UP000680067">
    <property type="component" value="Unassembled WGS sequence"/>
</dbReference>
<feature type="domain" description="PAS" evidence="3">
    <location>
        <begin position="246"/>
        <end position="267"/>
    </location>
</feature>
<keyword evidence="2" id="KW-1133">Transmembrane helix</keyword>
<dbReference type="Gene3D" id="3.30.70.270">
    <property type="match status" value="1"/>
</dbReference>
<dbReference type="PROSITE" id="PS50112">
    <property type="entry name" value="PAS"/>
    <property type="match status" value="1"/>
</dbReference>
<evidence type="ECO:0000313" key="8">
    <source>
        <dbReference type="Proteomes" id="UP000680067"/>
    </source>
</evidence>
<protein>
    <submittedName>
        <fullName evidence="7">EAL domain-containing protein</fullName>
    </submittedName>
</protein>
<dbReference type="PROSITE" id="PS50883">
    <property type="entry name" value="EAL"/>
    <property type="match status" value="1"/>
</dbReference>
<accession>A0A941DKB9</accession>
<evidence type="ECO:0000259" key="3">
    <source>
        <dbReference type="PROSITE" id="PS50112"/>
    </source>
</evidence>
<dbReference type="InterPro" id="IPR048437">
    <property type="entry name" value="MASE11"/>
</dbReference>
<dbReference type="InterPro" id="IPR035965">
    <property type="entry name" value="PAS-like_dom_sf"/>
</dbReference>
<dbReference type="InterPro" id="IPR029787">
    <property type="entry name" value="Nucleotide_cyclase"/>
</dbReference>
<dbReference type="RefSeq" id="WP_212687727.1">
    <property type="nucleotide sequence ID" value="NZ_JAGSPN010000006.1"/>
</dbReference>
<dbReference type="PANTHER" id="PTHR44757">
    <property type="entry name" value="DIGUANYLATE CYCLASE DGCP"/>
    <property type="match status" value="1"/>
</dbReference>
<feature type="transmembrane region" description="Helical" evidence="2">
    <location>
        <begin position="127"/>
        <end position="146"/>
    </location>
</feature>
<keyword evidence="8" id="KW-1185">Reference proteome</keyword>